<name>A0ABY4D4X5_9BACT</name>
<organism evidence="1 2">
    <name type="scientific">Hymenobacter tibetensis</name>
    <dbReference type="NCBI Taxonomy" id="497967"/>
    <lineage>
        <taxon>Bacteria</taxon>
        <taxon>Pseudomonadati</taxon>
        <taxon>Bacteroidota</taxon>
        <taxon>Cytophagia</taxon>
        <taxon>Cytophagales</taxon>
        <taxon>Hymenobacteraceae</taxon>
        <taxon>Hymenobacter</taxon>
    </lineage>
</organism>
<dbReference type="EMBL" id="CP094669">
    <property type="protein sequence ID" value="UOG77034.1"/>
    <property type="molecule type" value="Genomic_DNA"/>
</dbReference>
<evidence type="ECO:0000313" key="2">
    <source>
        <dbReference type="Proteomes" id="UP000831113"/>
    </source>
</evidence>
<evidence type="ECO:0000313" key="1">
    <source>
        <dbReference type="EMBL" id="UOG77034.1"/>
    </source>
</evidence>
<dbReference type="RefSeq" id="WP_243802458.1">
    <property type="nucleotide sequence ID" value="NZ_CP094669.1"/>
</dbReference>
<reference evidence="1 2" key="1">
    <citation type="submission" date="2022-03" db="EMBL/GenBank/DDBJ databases">
        <title>Hymenobactersp. isolated from the air.</title>
        <authorList>
            <person name="Won M."/>
            <person name="Kwon S.-W."/>
        </authorList>
    </citation>
    <scope>NUCLEOTIDE SEQUENCE [LARGE SCALE GENOMIC DNA]</scope>
    <source>
        <strain evidence="1 2">KACC 21982</strain>
    </source>
</reference>
<proteinExistence type="predicted"/>
<dbReference type="Proteomes" id="UP000831113">
    <property type="component" value="Chromosome"/>
</dbReference>
<protein>
    <submittedName>
        <fullName evidence="1">Uncharacterized protein</fullName>
    </submittedName>
</protein>
<sequence length="152" mass="16989">MKQRNVEFNEVEQIIQLMNGQLAWRSRAGSGTGSIFTLQFGPALATDETRGEFDLMVYCAWRIIEGNAIICTWHNDSDSILAPALIAFEGTQVTNATLTTWGDLIIHFDTGRALQIWNDKPFENSDSWNIGYQGKGYYSIGVGEGFCYEFGS</sequence>
<gene>
    <name evidence="1" type="ORF">MTX78_10620</name>
</gene>
<keyword evidence="2" id="KW-1185">Reference proteome</keyword>
<accession>A0ABY4D4X5</accession>